<gene>
    <name evidence="2" type="ORF">FSB_LOCUS10921</name>
</gene>
<dbReference type="Pfam" id="PF13456">
    <property type="entry name" value="RVT_3"/>
    <property type="match status" value="1"/>
</dbReference>
<evidence type="ECO:0000259" key="1">
    <source>
        <dbReference type="Pfam" id="PF13456"/>
    </source>
</evidence>
<dbReference type="InterPro" id="IPR002156">
    <property type="entry name" value="RNaseH_domain"/>
</dbReference>
<sequence length="196" mass="21941">MELSHPDLEILFTTAWEIWNARNRLLWDKQHTNVDDIWQRASGMATEFLEAGLDVSEAGGMNVVEGFSCWRPPEAQNFKLNLAFCLDSGKTNVGFGVLIRDQMGFVAAAMSQQMPSCDDKVQIHALIVIKALQFAYEVGLRRLEVDLVCKDLCSILKSDSTCFAPNGNLLDDISVSCQRCGWKTALLVLFLMYSLI</sequence>
<dbReference type="EMBL" id="OIVN01000616">
    <property type="protein sequence ID" value="SPC83039.1"/>
    <property type="molecule type" value="Genomic_DNA"/>
</dbReference>
<name>A0A2N9F838_FAGSY</name>
<dbReference type="AlphaFoldDB" id="A0A2N9F838"/>
<dbReference type="PANTHER" id="PTHR47074:SF11">
    <property type="entry name" value="REVERSE TRANSCRIPTASE-LIKE PROTEIN"/>
    <property type="match status" value="1"/>
</dbReference>
<organism evidence="2">
    <name type="scientific">Fagus sylvatica</name>
    <name type="common">Beechnut</name>
    <dbReference type="NCBI Taxonomy" id="28930"/>
    <lineage>
        <taxon>Eukaryota</taxon>
        <taxon>Viridiplantae</taxon>
        <taxon>Streptophyta</taxon>
        <taxon>Embryophyta</taxon>
        <taxon>Tracheophyta</taxon>
        <taxon>Spermatophyta</taxon>
        <taxon>Magnoliopsida</taxon>
        <taxon>eudicotyledons</taxon>
        <taxon>Gunneridae</taxon>
        <taxon>Pentapetalae</taxon>
        <taxon>rosids</taxon>
        <taxon>fabids</taxon>
        <taxon>Fagales</taxon>
        <taxon>Fagaceae</taxon>
        <taxon>Fagus</taxon>
    </lineage>
</organism>
<protein>
    <recommendedName>
        <fullName evidence="1">RNase H type-1 domain-containing protein</fullName>
    </recommendedName>
</protein>
<dbReference type="PANTHER" id="PTHR47074">
    <property type="entry name" value="BNAC02G40300D PROTEIN"/>
    <property type="match status" value="1"/>
</dbReference>
<proteinExistence type="predicted"/>
<accession>A0A2N9F838</accession>
<feature type="domain" description="RNase H type-1" evidence="1">
    <location>
        <begin position="89"/>
        <end position="174"/>
    </location>
</feature>
<reference evidence="2" key="1">
    <citation type="submission" date="2018-02" db="EMBL/GenBank/DDBJ databases">
        <authorList>
            <person name="Cohen D.B."/>
            <person name="Kent A.D."/>
        </authorList>
    </citation>
    <scope>NUCLEOTIDE SEQUENCE</scope>
</reference>
<dbReference type="GO" id="GO:0003676">
    <property type="term" value="F:nucleic acid binding"/>
    <property type="evidence" value="ECO:0007669"/>
    <property type="project" value="InterPro"/>
</dbReference>
<evidence type="ECO:0000313" key="2">
    <source>
        <dbReference type="EMBL" id="SPC83039.1"/>
    </source>
</evidence>
<dbReference type="InterPro" id="IPR052929">
    <property type="entry name" value="RNase_H-like_EbsB-rel"/>
</dbReference>
<dbReference type="GO" id="GO:0004523">
    <property type="term" value="F:RNA-DNA hybrid ribonuclease activity"/>
    <property type="evidence" value="ECO:0007669"/>
    <property type="project" value="InterPro"/>
</dbReference>